<reference evidence="1 2" key="1">
    <citation type="submission" date="2023-11" db="EMBL/GenBank/DDBJ databases">
        <title>Draft genome sequence of Microbacterium arthrosphaerae JCM 30492.</title>
        <authorList>
            <person name="Zhang G."/>
            <person name="Ding Y."/>
        </authorList>
    </citation>
    <scope>NUCLEOTIDE SEQUENCE [LARGE SCALE GENOMIC DNA]</scope>
    <source>
        <strain evidence="1 2">JCM 30492</strain>
    </source>
</reference>
<accession>A0ABU4GWN6</accession>
<gene>
    <name evidence="1" type="ORF">R8Z58_01700</name>
</gene>
<evidence type="ECO:0000313" key="2">
    <source>
        <dbReference type="Proteomes" id="UP001283109"/>
    </source>
</evidence>
<keyword evidence="2" id="KW-1185">Reference proteome</keyword>
<dbReference type="EMBL" id="JAWQEV010000001">
    <property type="protein sequence ID" value="MDW4571487.1"/>
    <property type="molecule type" value="Genomic_DNA"/>
</dbReference>
<dbReference type="InterPro" id="IPR037143">
    <property type="entry name" value="4-PPantetheinyl_Trfase_dom_sf"/>
</dbReference>
<dbReference type="SUPFAM" id="SSF56214">
    <property type="entry name" value="4'-phosphopantetheinyl transferase"/>
    <property type="match status" value="1"/>
</dbReference>
<evidence type="ECO:0000313" key="1">
    <source>
        <dbReference type="EMBL" id="MDW4571487.1"/>
    </source>
</evidence>
<dbReference type="RefSeq" id="WP_318352024.1">
    <property type="nucleotide sequence ID" value="NZ_JAWQEV010000001.1"/>
</dbReference>
<dbReference type="Proteomes" id="UP001283109">
    <property type="component" value="Unassembled WGS sequence"/>
</dbReference>
<proteinExistence type="predicted"/>
<sequence length="178" mass="18029">MLAIGSIVDIGWVAIAPGAPRRRQAWHLLSGMLPHGAVLDNRCPRCDGPHGRVTVSGAPFLASVTYAAGYAIAAVASMTDAAALGIDAEPEVDARRDAAGMRGVLGAGEATVREWTRVEAALKADGRGLRVDPGSVVVTAADDGWTAGVPDGAVYDGWDAPGPAGVLLSVALLAPGRA</sequence>
<comment type="caution">
    <text evidence="1">The sequence shown here is derived from an EMBL/GenBank/DDBJ whole genome shotgun (WGS) entry which is preliminary data.</text>
</comment>
<name>A0ABU4GWN6_9MICO</name>
<organism evidence="1 2">
    <name type="scientific">Microbacterium arthrosphaerae</name>
    <dbReference type="NCBI Taxonomy" id="792652"/>
    <lineage>
        <taxon>Bacteria</taxon>
        <taxon>Bacillati</taxon>
        <taxon>Actinomycetota</taxon>
        <taxon>Actinomycetes</taxon>
        <taxon>Micrococcales</taxon>
        <taxon>Microbacteriaceae</taxon>
        <taxon>Microbacterium</taxon>
    </lineage>
</organism>
<protein>
    <submittedName>
        <fullName evidence="1">Chemotaxis protein CheY</fullName>
    </submittedName>
</protein>